<sequence length="76" mass="8535">MIFHPAISAPFVGFCSEKHPLHVLKPCKIRAETVHLLSDKQNRPIPYRLDGIGLSDRTSKSSLGGYYYDETAFLSL</sequence>
<reference evidence="1 2" key="1">
    <citation type="submission" date="2007-09" db="EMBL/GenBank/DDBJ databases">
        <title>Draft genome sequence of Faecalibacterium prausnitzii M21/2.</title>
        <authorList>
            <person name="Sudarsanam P."/>
            <person name="Ley R."/>
            <person name="Guruge J."/>
            <person name="Turnbaugh P.J."/>
            <person name="Mahowald M."/>
            <person name="Liep D."/>
            <person name="Gordon J."/>
        </authorList>
    </citation>
    <scope>NUCLEOTIDE SEQUENCE [LARGE SCALE GENOMIC DNA]</scope>
    <source>
        <strain evidence="1 2">M21/2</strain>
    </source>
</reference>
<dbReference type="AlphaFoldDB" id="A8S8Y2"/>
<organism evidence="1 2">
    <name type="scientific">Faecalibacterium prausnitzii M21/2</name>
    <dbReference type="NCBI Taxonomy" id="411485"/>
    <lineage>
        <taxon>Bacteria</taxon>
        <taxon>Bacillati</taxon>
        <taxon>Bacillota</taxon>
        <taxon>Clostridia</taxon>
        <taxon>Eubacteriales</taxon>
        <taxon>Oscillospiraceae</taxon>
        <taxon>Faecalibacterium</taxon>
    </lineage>
</organism>
<dbReference type="EMBL" id="ABED02000021">
    <property type="protein sequence ID" value="EDP22282.1"/>
    <property type="molecule type" value="Genomic_DNA"/>
</dbReference>
<comment type="caution">
    <text evidence="1">The sequence shown here is derived from an EMBL/GenBank/DDBJ whole genome shotgun (WGS) entry which is preliminary data.</text>
</comment>
<dbReference type="HOGENOM" id="CLU_2649132_0_0_9"/>
<gene>
    <name evidence="1" type="ORF">FAEPRAM212_00910</name>
</gene>
<reference evidence="1 2" key="2">
    <citation type="submission" date="2007-09" db="EMBL/GenBank/DDBJ databases">
        <authorList>
            <person name="Fulton L."/>
            <person name="Clifton S."/>
            <person name="Fulton B."/>
            <person name="Xu J."/>
            <person name="Minx P."/>
            <person name="Pepin K.H."/>
            <person name="Johnson M."/>
            <person name="Thiruvilangam P."/>
            <person name="Bhonagiri V."/>
            <person name="Nash W.E."/>
            <person name="Mardis E.R."/>
            <person name="Wilson R.K."/>
        </authorList>
    </citation>
    <scope>NUCLEOTIDE SEQUENCE [LARGE SCALE GENOMIC DNA]</scope>
    <source>
        <strain evidence="1 2">M21/2</strain>
    </source>
</reference>
<evidence type="ECO:0000313" key="1">
    <source>
        <dbReference type="EMBL" id="EDP22282.1"/>
    </source>
</evidence>
<evidence type="ECO:0000313" key="2">
    <source>
        <dbReference type="Proteomes" id="UP000005945"/>
    </source>
</evidence>
<accession>A8S8Y2</accession>
<protein>
    <submittedName>
        <fullName evidence="1">Uncharacterized protein</fullName>
    </submittedName>
</protein>
<name>A8S8Y2_9FIRM</name>
<dbReference type="Proteomes" id="UP000005945">
    <property type="component" value="Unassembled WGS sequence"/>
</dbReference>
<proteinExistence type="predicted"/>